<organism evidence="3 4">
    <name type="scientific">Eragrostis curvula</name>
    <name type="common">weeping love grass</name>
    <dbReference type="NCBI Taxonomy" id="38414"/>
    <lineage>
        <taxon>Eukaryota</taxon>
        <taxon>Viridiplantae</taxon>
        <taxon>Streptophyta</taxon>
        <taxon>Embryophyta</taxon>
        <taxon>Tracheophyta</taxon>
        <taxon>Spermatophyta</taxon>
        <taxon>Magnoliopsida</taxon>
        <taxon>Liliopsida</taxon>
        <taxon>Poales</taxon>
        <taxon>Poaceae</taxon>
        <taxon>PACMAD clade</taxon>
        <taxon>Chloridoideae</taxon>
        <taxon>Eragrostideae</taxon>
        <taxon>Eragrostidinae</taxon>
        <taxon>Eragrostis</taxon>
    </lineage>
</organism>
<dbReference type="InterPro" id="IPR006566">
    <property type="entry name" value="FBD"/>
</dbReference>
<dbReference type="PROSITE" id="PS50181">
    <property type="entry name" value="FBOX"/>
    <property type="match status" value="1"/>
</dbReference>
<dbReference type="Pfam" id="PF24758">
    <property type="entry name" value="LRR_At5g56370"/>
    <property type="match status" value="1"/>
</dbReference>
<feature type="domain" description="F-box" evidence="2">
    <location>
        <begin position="87"/>
        <end position="157"/>
    </location>
</feature>
<dbReference type="Pfam" id="PF08387">
    <property type="entry name" value="FBD"/>
    <property type="match status" value="1"/>
</dbReference>
<dbReference type="InterPro" id="IPR055411">
    <property type="entry name" value="LRR_FXL15/At3g58940/PEG3-like"/>
</dbReference>
<dbReference type="Pfam" id="PF00646">
    <property type="entry name" value="F-box"/>
    <property type="match status" value="1"/>
</dbReference>
<dbReference type="OrthoDB" id="624930at2759"/>
<dbReference type="EMBL" id="RWGY01000039">
    <property type="protein sequence ID" value="TVU11314.1"/>
    <property type="molecule type" value="Genomic_DNA"/>
</dbReference>
<dbReference type="SMART" id="SM00579">
    <property type="entry name" value="FBD"/>
    <property type="match status" value="1"/>
</dbReference>
<feature type="region of interest" description="Disordered" evidence="1">
    <location>
        <begin position="1"/>
        <end position="23"/>
    </location>
</feature>
<dbReference type="InterPro" id="IPR001810">
    <property type="entry name" value="F-box_dom"/>
</dbReference>
<dbReference type="InterPro" id="IPR055302">
    <property type="entry name" value="F-box_dom-containing"/>
</dbReference>
<dbReference type="AlphaFoldDB" id="A0A5J9TJ23"/>
<dbReference type="PANTHER" id="PTHR32141">
    <property type="match status" value="1"/>
</dbReference>
<dbReference type="SUPFAM" id="SSF81383">
    <property type="entry name" value="F-box domain"/>
    <property type="match status" value="1"/>
</dbReference>
<comment type="caution">
    <text evidence="3">The sequence shown here is derived from an EMBL/GenBank/DDBJ whole genome shotgun (WGS) entry which is preliminary data.</text>
</comment>
<dbReference type="Gramene" id="TVU11314">
    <property type="protein sequence ID" value="TVU11314"/>
    <property type="gene ID" value="EJB05_44890"/>
</dbReference>
<accession>A0A5J9TJ23</accession>
<proteinExistence type="predicted"/>
<dbReference type="PANTHER" id="PTHR32141:SF181">
    <property type="entry name" value="F-BOX DOMAIN-CONTAINING PROTEIN"/>
    <property type="match status" value="1"/>
</dbReference>
<gene>
    <name evidence="3" type="ORF">EJB05_44890</name>
</gene>
<reference evidence="3 4" key="1">
    <citation type="journal article" date="2019" name="Sci. Rep.">
        <title>A high-quality genome of Eragrostis curvula grass provides insights into Poaceae evolution and supports new strategies to enhance forage quality.</title>
        <authorList>
            <person name="Carballo J."/>
            <person name="Santos B.A.C.M."/>
            <person name="Zappacosta D."/>
            <person name="Garbus I."/>
            <person name="Selva J.P."/>
            <person name="Gallo C.A."/>
            <person name="Diaz A."/>
            <person name="Albertini E."/>
            <person name="Caccamo M."/>
            <person name="Echenique V."/>
        </authorList>
    </citation>
    <scope>NUCLEOTIDE SEQUENCE [LARGE SCALE GENOMIC DNA]</scope>
    <source>
        <strain evidence="4">cv. Victoria</strain>
        <tissue evidence="3">Leaf</tissue>
    </source>
</reference>
<name>A0A5J9TJ23_9POAL</name>
<evidence type="ECO:0000313" key="3">
    <source>
        <dbReference type="EMBL" id="TVU11314.1"/>
    </source>
</evidence>
<evidence type="ECO:0000313" key="4">
    <source>
        <dbReference type="Proteomes" id="UP000324897"/>
    </source>
</evidence>
<sequence>MAPQNPRRSAGSRPATTELQPIDGMDVSMSEMEADLRQSTGLDHPDLMGAGMAMFLVYMYASIPNPPVSPAAPLASAVAARPPADGVDRISRLPDQILRNVVSRLPAKDAARTGALAARWRGLWLSVPLSVVDEQILPRHALTERMAPGGDTIWSRLAVAAASSALEAHPGPFRCAHLTRGHMASHEAEAKCWLQLLAAKGVQELVFINHPYPINSPLPAEIFSCVSVTKLHLGLWMLPSTAALPRSTRFPHLRELVLGFILMRDRDLAFLIERSPVLESLTMIARPTMLSLRLVSRSLRCVQVGMCGVDNITVVDAPCLERLFLWMSVPEKRSRIKIGHAPKLRMLGYWQPADHELEVGSTVIKESTKVSLSTVVPSVQILALEVQFDVRNDVKMVPTFLKRFPNVETLHIYSQGAGESKLDLKFWLDAGPIECVQSHVKKFVFQEFRGKRSELVFLKFIAERAQFLQKMIVMVSSSVHDVNAKLKPLTSAKWASEGCKLIVFKSSVPSNRGAPLWVFSMASDSSCRDPFGLETADGELNRDAYVLDHSSTL</sequence>
<evidence type="ECO:0000259" key="2">
    <source>
        <dbReference type="PROSITE" id="PS50181"/>
    </source>
</evidence>
<dbReference type="InterPro" id="IPR036047">
    <property type="entry name" value="F-box-like_dom_sf"/>
</dbReference>
<evidence type="ECO:0000256" key="1">
    <source>
        <dbReference type="SAM" id="MobiDB-lite"/>
    </source>
</evidence>
<dbReference type="Proteomes" id="UP000324897">
    <property type="component" value="Chromosome 3"/>
</dbReference>
<keyword evidence="4" id="KW-1185">Reference proteome</keyword>
<protein>
    <recommendedName>
        <fullName evidence="2">F-box domain-containing protein</fullName>
    </recommendedName>
</protein>